<dbReference type="Proteomes" id="UP000325641">
    <property type="component" value="Chromosome"/>
</dbReference>
<organism evidence="1 2">
    <name type="scientific">Bradyrhizobium betae</name>
    <dbReference type="NCBI Taxonomy" id="244734"/>
    <lineage>
        <taxon>Bacteria</taxon>
        <taxon>Pseudomonadati</taxon>
        <taxon>Pseudomonadota</taxon>
        <taxon>Alphaproteobacteria</taxon>
        <taxon>Hyphomicrobiales</taxon>
        <taxon>Nitrobacteraceae</taxon>
        <taxon>Bradyrhizobium</taxon>
    </lineage>
</organism>
<dbReference type="OrthoDB" id="8479866at2"/>
<protein>
    <submittedName>
        <fullName evidence="1">Uncharacterized protein</fullName>
    </submittedName>
</protein>
<sequence length="147" mass="16419">MALADQVPLSIDIEFIALTDTAQLKPGPEVPARETKDGLASIYISILAPIFVQFFESYNDWLYQKHKHPDNWPEVWRFGRIVRNAIAHGGKIDVRQKEAPASWRGLSYSAADNGRDIVSRVGDLATGDVFTLMIEMSEELDNQGCLA</sequence>
<reference evidence="2" key="1">
    <citation type="submission" date="2019-10" db="EMBL/GenBank/DDBJ databases">
        <title>Complete Genome Sequence of Bradyrhizobium betae type strain PL7HG1T.</title>
        <authorList>
            <person name="Bromfield E.S.P."/>
            <person name="Cloutier S."/>
        </authorList>
    </citation>
    <scope>NUCLEOTIDE SEQUENCE [LARGE SCALE GENOMIC DNA]</scope>
    <source>
        <strain evidence="2">PL7HG1</strain>
    </source>
</reference>
<accession>A0A5P6P9H2</accession>
<name>A0A5P6P9H2_9BRAD</name>
<dbReference type="EMBL" id="CP044543">
    <property type="protein sequence ID" value="QFI74564.1"/>
    <property type="molecule type" value="Genomic_DNA"/>
</dbReference>
<dbReference type="AlphaFoldDB" id="A0A5P6P9H2"/>
<evidence type="ECO:0000313" key="1">
    <source>
        <dbReference type="EMBL" id="QFI74564.1"/>
    </source>
</evidence>
<dbReference type="KEGG" id="bbet:F8237_20420"/>
<dbReference type="RefSeq" id="WP_151647355.1">
    <property type="nucleotide sequence ID" value="NZ_CP044543.1"/>
</dbReference>
<proteinExistence type="predicted"/>
<gene>
    <name evidence="1" type="ORF">F8237_20420</name>
</gene>
<evidence type="ECO:0000313" key="2">
    <source>
        <dbReference type="Proteomes" id="UP000325641"/>
    </source>
</evidence>